<dbReference type="Pfam" id="PF13649">
    <property type="entry name" value="Methyltransf_25"/>
    <property type="match status" value="1"/>
</dbReference>
<comment type="caution">
    <text evidence="3">The sequence shown here is derived from an EMBL/GenBank/DDBJ whole genome shotgun (WGS) entry which is preliminary data.</text>
</comment>
<dbReference type="InterPro" id="IPR016718">
    <property type="entry name" value="rRNA_m1G-MeTrfase_A_prd"/>
</dbReference>
<dbReference type="InterPro" id="IPR029063">
    <property type="entry name" value="SAM-dependent_MTases_sf"/>
</dbReference>
<feature type="domain" description="Methyltransferase" evidence="1">
    <location>
        <begin position="90"/>
        <end position="177"/>
    </location>
</feature>
<dbReference type="InterPro" id="IPR041698">
    <property type="entry name" value="Methyltransf_25"/>
</dbReference>
<dbReference type="Pfam" id="PF21302">
    <property type="entry name" value="Zn_ribbon_RlmA"/>
    <property type="match status" value="1"/>
</dbReference>
<keyword evidence="4" id="KW-1185">Reference proteome</keyword>
<evidence type="ECO:0000259" key="2">
    <source>
        <dbReference type="Pfam" id="PF21302"/>
    </source>
</evidence>
<dbReference type="GO" id="GO:0008168">
    <property type="term" value="F:methyltransferase activity"/>
    <property type="evidence" value="ECO:0007669"/>
    <property type="project" value="UniProtKB-KW"/>
</dbReference>
<keyword evidence="3" id="KW-0808">Transferase</keyword>
<dbReference type="Gene3D" id="3.40.50.150">
    <property type="entry name" value="Vaccinia Virus protein VP39"/>
    <property type="match status" value="1"/>
</dbReference>
<dbReference type="PANTHER" id="PTHR43460">
    <property type="entry name" value="METHYLTRANSFERASE"/>
    <property type="match status" value="1"/>
</dbReference>
<organism evidence="3 4">
    <name type="scientific">Pseudoflavonifractor intestinihominis</name>
    <dbReference type="NCBI Taxonomy" id="3133171"/>
    <lineage>
        <taxon>Bacteria</taxon>
        <taxon>Bacillati</taxon>
        <taxon>Bacillota</taxon>
        <taxon>Clostridia</taxon>
        <taxon>Eubacteriales</taxon>
        <taxon>Oscillospiraceae</taxon>
        <taxon>Pseudoflavonifractor</taxon>
    </lineage>
</organism>
<accession>A0ABV1E9A0</accession>
<dbReference type="GO" id="GO:0032259">
    <property type="term" value="P:methylation"/>
    <property type="evidence" value="ECO:0007669"/>
    <property type="project" value="UniProtKB-KW"/>
</dbReference>
<evidence type="ECO:0000313" key="3">
    <source>
        <dbReference type="EMBL" id="MEQ2443884.1"/>
    </source>
</evidence>
<dbReference type="PIRSF" id="PIRSF018249">
    <property type="entry name" value="MyrA_prd"/>
    <property type="match status" value="1"/>
</dbReference>
<dbReference type="SUPFAM" id="SSF53335">
    <property type="entry name" value="S-adenosyl-L-methionine-dependent methyltransferases"/>
    <property type="match status" value="1"/>
</dbReference>
<dbReference type="Proteomes" id="UP001464378">
    <property type="component" value="Unassembled WGS sequence"/>
</dbReference>
<sequence length="273" mass="30705">MESMFRCPLCAAPLERRDGAYACPKGHSFDISREGYVHLLPANRKHSKAPGDDKEMAAARNRFLSAGYYGHLRETLEQLALRYAGDAPRVLDSGCGEGYYTAGIHAALTSAGRQVTMAGVDISKFCLRWAAKRTRDVEFAVASAYHLPVADGRADLLVNCFSPLAAEEFRRVLVPGGVFLYVVPAADHLWELKEVLYDRPYLNPEEAIPYQGFDYLDIVKAERVITPRGQDLADLFRMTPYYWKTPKEGGQRLSALEELTVRANFRVHVFRRL</sequence>
<dbReference type="CDD" id="cd02440">
    <property type="entry name" value="AdoMet_MTases"/>
    <property type="match status" value="1"/>
</dbReference>
<keyword evidence="3" id="KW-0489">Methyltransferase</keyword>
<gene>
    <name evidence="3" type="ORF">WMO64_10465</name>
</gene>
<name>A0ABV1E9A0_9FIRM</name>
<protein>
    <submittedName>
        <fullName evidence="3">RNA methyltransferase</fullName>
    </submittedName>
</protein>
<dbReference type="EMBL" id="JBBMFK010000016">
    <property type="protein sequence ID" value="MEQ2443884.1"/>
    <property type="molecule type" value="Genomic_DNA"/>
</dbReference>
<evidence type="ECO:0000313" key="4">
    <source>
        <dbReference type="Proteomes" id="UP001464378"/>
    </source>
</evidence>
<proteinExistence type="predicted"/>
<dbReference type="InterPro" id="IPR052939">
    <property type="entry name" value="23S_rRNA_MeTrnsfrase_RlmA"/>
</dbReference>
<dbReference type="PANTHER" id="PTHR43460:SF1">
    <property type="entry name" value="METHYLTRANSFERASE TYPE 11 DOMAIN-CONTAINING PROTEIN"/>
    <property type="match status" value="1"/>
</dbReference>
<evidence type="ECO:0000259" key="1">
    <source>
        <dbReference type="Pfam" id="PF13649"/>
    </source>
</evidence>
<dbReference type="InterPro" id="IPR048647">
    <property type="entry name" value="RlmA_N"/>
</dbReference>
<feature type="domain" description="23S rRNA (guanine(745)-N(1))-methyltransferase N-terminal" evidence="2">
    <location>
        <begin position="5"/>
        <end position="48"/>
    </location>
</feature>
<reference evidence="3 4" key="1">
    <citation type="submission" date="2024-03" db="EMBL/GenBank/DDBJ databases">
        <title>Human intestinal bacterial collection.</title>
        <authorList>
            <person name="Pauvert C."/>
            <person name="Hitch T.C.A."/>
            <person name="Clavel T."/>
        </authorList>
    </citation>
    <scope>NUCLEOTIDE SEQUENCE [LARGE SCALE GENOMIC DNA]</scope>
    <source>
        <strain evidence="3 4">CLA-AP-H29</strain>
    </source>
</reference>
<dbReference type="RefSeq" id="WP_349231937.1">
    <property type="nucleotide sequence ID" value="NZ_JBBMFK010000016.1"/>
</dbReference>